<evidence type="ECO:0000259" key="10">
    <source>
        <dbReference type="Pfam" id="PF00082"/>
    </source>
</evidence>
<feature type="domain" description="Peptidase S8/S53" evidence="10">
    <location>
        <begin position="156"/>
        <end position="281"/>
    </location>
</feature>
<dbReference type="InterPro" id="IPR041469">
    <property type="entry name" value="Subtilisin-like_FN3"/>
</dbReference>
<dbReference type="InterPro" id="IPR046450">
    <property type="entry name" value="PA_dom_sf"/>
</dbReference>
<evidence type="ECO:0000256" key="2">
    <source>
        <dbReference type="ARBA" id="ARBA00022670"/>
    </source>
</evidence>
<dbReference type="InterPro" id="IPR023828">
    <property type="entry name" value="Peptidase_S8_Ser-AS"/>
</dbReference>
<dbReference type="GO" id="GO:0004252">
    <property type="term" value="F:serine-type endopeptidase activity"/>
    <property type="evidence" value="ECO:0007669"/>
    <property type="project" value="UniProtKB-UniRule"/>
</dbReference>
<gene>
    <name evidence="14" type="ORF">Sjap_006893</name>
</gene>
<dbReference type="InterPro" id="IPR003137">
    <property type="entry name" value="PA_domain"/>
</dbReference>
<dbReference type="InterPro" id="IPR015500">
    <property type="entry name" value="Peptidase_S8_subtilisin-rel"/>
</dbReference>
<dbReference type="FunFam" id="3.30.70.80:FF:000003">
    <property type="entry name" value="Subtilisin-like protease SBT1.9"/>
    <property type="match status" value="1"/>
</dbReference>
<dbReference type="SUPFAM" id="SSF52743">
    <property type="entry name" value="Subtilisin-like"/>
    <property type="match status" value="1"/>
</dbReference>
<evidence type="ECO:0000259" key="11">
    <source>
        <dbReference type="Pfam" id="PF02225"/>
    </source>
</evidence>
<dbReference type="AlphaFoldDB" id="A0AAP0K7X0"/>
<dbReference type="Pfam" id="PF17766">
    <property type="entry name" value="fn3_6"/>
    <property type="match status" value="1"/>
</dbReference>
<evidence type="ECO:0000256" key="4">
    <source>
        <dbReference type="ARBA" id="ARBA00022801"/>
    </source>
</evidence>
<feature type="active site" description="Charge relay system" evidence="7 8">
    <location>
        <position position="541"/>
    </location>
</feature>
<feature type="domain" description="PA" evidence="11">
    <location>
        <begin position="368"/>
        <end position="451"/>
    </location>
</feature>
<dbReference type="SUPFAM" id="SSF54897">
    <property type="entry name" value="Protease propeptides/inhibitors"/>
    <property type="match status" value="1"/>
</dbReference>
<evidence type="ECO:0000256" key="9">
    <source>
        <dbReference type="SAM" id="SignalP"/>
    </source>
</evidence>
<dbReference type="PANTHER" id="PTHR10795">
    <property type="entry name" value="PROPROTEIN CONVERTASE SUBTILISIN/KEXIN"/>
    <property type="match status" value="1"/>
</dbReference>
<evidence type="ECO:0000256" key="7">
    <source>
        <dbReference type="PIRSR" id="PIRSR615500-1"/>
    </source>
</evidence>
<reference evidence="14 15" key="1">
    <citation type="submission" date="2024-01" db="EMBL/GenBank/DDBJ databases">
        <title>Genome assemblies of Stephania.</title>
        <authorList>
            <person name="Yang L."/>
        </authorList>
    </citation>
    <scope>NUCLEOTIDE SEQUENCE [LARGE SCALE GENOMIC DNA]</scope>
    <source>
        <strain evidence="14">QJT</strain>
        <tissue evidence="14">Leaf</tissue>
    </source>
</reference>
<comment type="caution">
    <text evidence="14">The sequence shown here is derived from an EMBL/GenBank/DDBJ whole genome shotgun (WGS) entry which is preliminary data.</text>
</comment>
<feature type="signal peptide" evidence="9">
    <location>
        <begin position="1"/>
        <end position="21"/>
    </location>
</feature>
<evidence type="ECO:0000256" key="3">
    <source>
        <dbReference type="ARBA" id="ARBA00022729"/>
    </source>
</evidence>
<protein>
    <submittedName>
        <fullName evidence="14">Uncharacterized protein</fullName>
    </submittedName>
</protein>
<dbReference type="GO" id="GO:0006508">
    <property type="term" value="P:proteolysis"/>
    <property type="evidence" value="ECO:0007669"/>
    <property type="project" value="UniProtKB-KW"/>
</dbReference>
<dbReference type="EMBL" id="JBBNAE010000002">
    <property type="protein sequence ID" value="KAK9146990.1"/>
    <property type="molecule type" value="Genomic_DNA"/>
</dbReference>
<evidence type="ECO:0000256" key="1">
    <source>
        <dbReference type="ARBA" id="ARBA00011073"/>
    </source>
</evidence>
<dbReference type="Pfam" id="PF00082">
    <property type="entry name" value="Peptidase_S8"/>
    <property type="match status" value="2"/>
</dbReference>
<dbReference type="Gene3D" id="3.30.70.80">
    <property type="entry name" value="Peptidase S8 propeptide/proteinase inhibitor I9"/>
    <property type="match status" value="1"/>
</dbReference>
<evidence type="ECO:0000256" key="5">
    <source>
        <dbReference type="ARBA" id="ARBA00022825"/>
    </source>
</evidence>
<feature type="active site" description="Charge relay system" evidence="7 8">
    <location>
        <position position="165"/>
    </location>
</feature>
<keyword evidence="4 8" id="KW-0378">Hydrolase</keyword>
<feature type="domain" description="Inhibitor I9" evidence="12">
    <location>
        <begin position="33"/>
        <end position="121"/>
    </location>
</feature>
<keyword evidence="2 8" id="KW-0645">Protease</keyword>
<dbReference type="FunFam" id="3.50.30.30:FF:000005">
    <property type="entry name" value="subtilisin-like protease SBT1.5"/>
    <property type="match status" value="1"/>
</dbReference>
<keyword evidence="3 9" id="KW-0732">Signal</keyword>
<proteinExistence type="inferred from homology"/>
<dbReference type="InterPro" id="IPR000209">
    <property type="entry name" value="Peptidase_S8/S53_dom"/>
</dbReference>
<dbReference type="Pfam" id="PF02225">
    <property type="entry name" value="PA"/>
    <property type="match status" value="1"/>
</dbReference>
<dbReference type="InterPro" id="IPR045051">
    <property type="entry name" value="SBT"/>
</dbReference>
<keyword evidence="15" id="KW-1185">Reference proteome</keyword>
<name>A0AAP0K7X0_9MAGN</name>
<dbReference type="PRINTS" id="PR00723">
    <property type="entry name" value="SUBTILISIN"/>
</dbReference>
<dbReference type="PROSITE" id="PS51892">
    <property type="entry name" value="SUBTILASE"/>
    <property type="match status" value="1"/>
</dbReference>
<evidence type="ECO:0000259" key="12">
    <source>
        <dbReference type="Pfam" id="PF05922"/>
    </source>
</evidence>
<evidence type="ECO:0000256" key="6">
    <source>
        <dbReference type="ARBA" id="ARBA00023180"/>
    </source>
</evidence>
<keyword evidence="5 8" id="KW-0720">Serine protease</keyword>
<evidence type="ECO:0000313" key="14">
    <source>
        <dbReference type="EMBL" id="KAK9146990.1"/>
    </source>
</evidence>
<dbReference type="CDD" id="cd02120">
    <property type="entry name" value="PA_subtilisin_like"/>
    <property type="match status" value="1"/>
</dbReference>
<dbReference type="Gene3D" id="2.60.40.2310">
    <property type="match status" value="1"/>
</dbReference>
<comment type="similarity">
    <text evidence="1 8">Belongs to the peptidase S8 family.</text>
</comment>
<evidence type="ECO:0000256" key="8">
    <source>
        <dbReference type="PROSITE-ProRule" id="PRU01240"/>
    </source>
</evidence>
<organism evidence="14 15">
    <name type="scientific">Stephania japonica</name>
    <dbReference type="NCBI Taxonomy" id="461633"/>
    <lineage>
        <taxon>Eukaryota</taxon>
        <taxon>Viridiplantae</taxon>
        <taxon>Streptophyta</taxon>
        <taxon>Embryophyta</taxon>
        <taxon>Tracheophyta</taxon>
        <taxon>Spermatophyta</taxon>
        <taxon>Magnoliopsida</taxon>
        <taxon>Ranunculales</taxon>
        <taxon>Menispermaceae</taxon>
        <taxon>Menispermoideae</taxon>
        <taxon>Cissampelideae</taxon>
        <taxon>Stephania</taxon>
    </lineage>
</organism>
<dbReference type="Proteomes" id="UP001417504">
    <property type="component" value="Unassembled WGS sequence"/>
</dbReference>
<dbReference type="InterPro" id="IPR036852">
    <property type="entry name" value="Peptidase_S8/S53_dom_sf"/>
</dbReference>
<feature type="domain" description="Subtilisin-like protease fibronectin type-III" evidence="13">
    <location>
        <begin position="656"/>
        <end position="760"/>
    </location>
</feature>
<dbReference type="SUPFAM" id="SSF52025">
    <property type="entry name" value="PA domain"/>
    <property type="match status" value="1"/>
</dbReference>
<dbReference type="Pfam" id="PF05922">
    <property type="entry name" value="Inhibitor_I9"/>
    <property type="match status" value="1"/>
</dbReference>
<dbReference type="PROSITE" id="PS00138">
    <property type="entry name" value="SUBTILASE_SER"/>
    <property type="match status" value="1"/>
</dbReference>
<dbReference type="InterPro" id="IPR037045">
    <property type="entry name" value="S8pro/Inhibitor_I9_sf"/>
</dbReference>
<evidence type="ECO:0000313" key="15">
    <source>
        <dbReference type="Proteomes" id="UP001417504"/>
    </source>
</evidence>
<dbReference type="Gene3D" id="3.40.50.200">
    <property type="entry name" value="Peptidase S8/S53 domain"/>
    <property type="match status" value="2"/>
</dbReference>
<feature type="chain" id="PRO_5042824322" evidence="9">
    <location>
        <begin position="22"/>
        <end position="764"/>
    </location>
</feature>
<dbReference type="Gene3D" id="3.50.30.30">
    <property type="match status" value="1"/>
</dbReference>
<dbReference type="InterPro" id="IPR010259">
    <property type="entry name" value="S8pro/Inhibitor_I9"/>
</dbReference>
<evidence type="ECO:0000259" key="13">
    <source>
        <dbReference type="Pfam" id="PF17766"/>
    </source>
</evidence>
<sequence>MASHVLALFFLYTFVLTSTLADHQPLESNKKQVYIVHVQNEMKPSVFTTVDQWYASTLRAVRSKNPGDHQNEKNNDDQLLIHVYRTVLHGFSATLTKAQAEQIKTRPEVLNVYPDKIRQLQTTRSRHFLGILNPQDQNNNHNNNSLNGILQASDYGSNVIIGVLDTGIWPERESFHDRGLGRAPSHWKSPCNKGLNTSIAFCNKKILGAKVFGEGFLAMITNEAKPLEGETPRDTQGHGTHTASTAAGREVKKASLFGYASGTAVGIAPKARLAIYKIFGSVPQEYSSDPIAIAAFGAIDHGVFVSASAGNSGPGESSVTNIAPWITTVGAGSIDRKFPADLVLENGRVVTGSSLYSGDPLPKNKYLPLVYAGNISNVGSREAICDSGSLDPKDVRGKIVMCDRGGLSRAEKSENVRKAGGAGMVVANTDGEGESLLNDPYMLPALAITATSTHVLANYLATSTNPRATIVFHGTELDVKPAPVVAGFSSRGPNAISPYIIKPDLIAPGVDILAAWPGKLGPTDLASDKRKTAFNTLSGTSMSCPHVSGFAALLKGAHQDWSPARIRSAMMTTAYVRDNLGNQLSDGFYTNSVSDVWGYGSGHVDPEKAIDPGLVFDLTVDDYVQFLCGSGYSKNDIQAVTRRKVSCKNKGLKPWNLNYPSISILFNQSNEKQFEVAVTRTVTQVSKEASRYTVLIESPSGILVSVDPSELVFSQTEEKLSYVVNISADDHEVPRGVKKSVLGRMTWSDGRHVVGVPIAVTWDI</sequence>
<feature type="domain" description="Peptidase S8/S53" evidence="10">
    <location>
        <begin position="282"/>
        <end position="582"/>
    </location>
</feature>
<feature type="active site" description="Charge relay system" evidence="7 8">
    <location>
        <position position="238"/>
    </location>
</feature>
<accession>A0AAP0K7X0</accession>
<keyword evidence="6" id="KW-0325">Glycoprotein</keyword>